<dbReference type="EMBL" id="SJPS01000001">
    <property type="protein sequence ID" value="TWU29418.1"/>
    <property type="molecule type" value="Genomic_DNA"/>
</dbReference>
<evidence type="ECO:0000313" key="1">
    <source>
        <dbReference type="EMBL" id="TWU29418.1"/>
    </source>
</evidence>
<dbReference type="Proteomes" id="UP000318437">
    <property type="component" value="Unassembled WGS sequence"/>
</dbReference>
<accession>A0A5C6CYE2</accession>
<evidence type="ECO:0000313" key="2">
    <source>
        <dbReference type="Proteomes" id="UP000318437"/>
    </source>
</evidence>
<comment type="caution">
    <text evidence="1">The sequence shown here is derived from an EMBL/GenBank/DDBJ whole genome shotgun (WGS) entry which is preliminary data.</text>
</comment>
<gene>
    <name evidence="1" type="ORF">Pla144_01960</name>
</gene>
<name>A0A5C6CYE2_9BACT</name>
<dbReference type="AlphaFoldDB" id="A0A5C6CYE2"/>
<organism evidence="1 2">
    <name type="scientific">Bythopirellula polymerisocia</name>
    <dbReference type="NCBI Taxonomy" id="2528003"/>
    <lineage>
        <taxon>Bacteria</taxon>
        <taxon>Pseudomonadati</taxon>
        <taxon>Planctomycetota</taxon>
        <taxon>Planctomycetia</taxon>
        <taxon>Pirellulales</taxon>
        <taxon>Lacipirellulaceae</taxon>
        <taxon>Bythopirellula</taxon>
    </lineage>
</organism>
<sequence length="327" mass="37079">MISAAQAWNAHEMGRYYHAVENEEDWEGTRKLLFQDDWLTKEVDKTASAMRFYRPTTLEQVAVYMGACEAFYEGLCYKALSEKMRNIKLKDEDENTELILTTAEQQLIAWLDMMLAMDYLELANSYEGRPVTNDEGVVELARFYEHCAIASLTVVDEIEVKRVGSRYGLQQDSARAELMYRDVDYAAARLAATEVLPNLHNYFGTGPQYNYARLSATTMLHTWSAMLIAKYYSLGIETDEYYNIIGVRSEKTLTDWLEDSRGQANRAIGSLIDNGIDATTCLQLYSVARTSEGRGEEDRLDALEGYFNVNVTAQVLRRLAGVKGVGN</sequence>
<reference evidence="1 2" key="1">
    <citation type="submission" date="2019-02" db="EMBL/GenBank/DDBJ databases">
        <title>Deep-cultivation of Planctomycetes and their phenomic and genomic characterization uncovers novel biology.</title>
        <authorList>
            <person name="Wiegand S."/>
            <person name="Jogler M."/>
            <person name="Boedeker C."/>
            <person name="Pinto D."/>
            <person name="Vollmers J."/>
            <person name="Rivas-Marin E."/>
            <person name="Kohn T."/>
            <person name="Peeters S.H."/>
            <person name="Heuer A."/>
            <person name="Rast P."/>
            <person name="Oberbeckmann S."/>
            <person name="Bunk B."/>
            <person name="Jeske O."/>
            <person name="Meyerdierks A."/>
            <person name="Storesund J.E."/>
            <person name="Kallscheuer N."/>
            <person name="Luecker S."/>
            <person name="Lage O.M."/>
            <person name="Pohl T."/>
            <person name="Merkel B.J."/>
            <person name="Hornburger P."/>
            <person name="Mueller R.-W."/>
            <person name="Bruemmer F."/>
            <person name="Labrenz M."/>
            <person name="Spormann A.M."/>
            <person name="Op Den Camp H."/>
            <person name="Overmann J."/>
            <person name="Amann R."/>
            <person name="Jetten M.S.M."/>
            <person name="Mascher T."/>
            <person name="Medema M.H."/>
            <person name="Devos D.P."/>
            <person name="Kaster A.-K."/>
            <person name="Ovreas L."/>
            <person name="Rohde M."/>
            <person name="Galperin M.Y."/>
            <person name="Jogler C."/>
        </authorList>
    </citation>
    <scope>NUCLEOTIDE SEQUENCE [LARGE SCALE GENOMIC DNA]</scope>
    <source>
        <strain evidence="1 2">Pla144</strain>
    </source>
</reference>
<proteinExistence type="predicted"/>
<protein>
    <submittedName>
        <fullName evidence="1">Uncharacterized protein</fullName>
    </submittedName>
</protein>
<keyword evidence="2" id="KW-1185">Reference proteome</keyword>